<proteinExistence type="predicted"/>
<dbReference type="InterPro" id="IPR013216">
    <property type="entry name" value="Methyltransf_11"/>
</dbReference>
<evidence type="ECO:0000313" key="5">
    <source>
        <dbReference type="EMBL" id="EFH12095.1"/>
    </source>
</evidence>
<dbReference type="RefSeq" id="WP_007004899.1">
    <property type="nucleotide sequence ID" value="NZ_GG770780.1"/>
</dbReference>
<dbReference type="OrthoDB" id="7171187at2"/>
<comment type="caution">
    <text evidence="5">The sequence shown here is derived from an EMBL/GenBank/DDBJ whole genome shotgun (WGS) entry which is preliminary data.</text>
</comment>
<feature type="domain" description="Methyltransferase type 11" evidence="4">
    <location>
        <begin position="45"/>
        <end position="136"/>
    </location>
</feature>
<sequence>MSDGWTESAGAWLGEMGDHGDYARRFVLDRPMLARATASGAREALDIGCGEGRFCRALRAAGIAATGIDPTPALLDAARARDPGGDYRPGRAEALDFPDASFGLVVSYLTLIDIPDLAAAASEMARVLAPGGELLIANLNPFMTAASPHPRIRDAEGREHLRVDRYLEARAEWVAWRNMRIRNWHRPLQDYMAAFLGQGLVLRHFAEPAPWGGDPAMATRYRRAPWFHIMAWGKP</sequence>
<name>D5RKR5_9PROT</name>
<evidence type="ECO:0000313" key="6">
    <source>
        <dbReference type="Proteomes" id="UP000005324"/>
    </source>
</evidence>
<keyword evidence="6" id="KW-1185">Reference proteome</keyword>
<dbReference type="Gene3D" id="3.40.50.150">
    <property type="entry name" value="Vaccinia Virus protein VP39"/>
    <property type="match status" value="1"/>
</dbReference>
<gene>
    <name evidence="5" type="ORF">HMPREF0731_1675</name>
</gene>
<dbReference type="Pfam" id="PF08241">
    <property type="entry name" value="Methyltransf_11"/>
    <property type="match status" value="1"/>
</dbReference>
<dbReference type="HOGENOM" id="CLU_049749_5_1_5"/>
<accession>D5RKR5</accession>
<dbReference type="Proteomes" id="UP000005324">
    <property type="component" value="Unassembled WGS sequence"/>
</dbReference>
<dbReference type="InterPro" id="IPR029063">
    <property type="entry name" value="SAM-dependent_MTases_sf"/>
</dbReference>
<dbReference type="EMBL" id="ADVL01000278">
    <property type="protein sequence ID" value="EFH12095.1"/>
    <property type="molecule type" value="Genomic_DNA"/>
</dbReference>
<dbReference type="PANTHER" id="PTHR43464">
    <property type="entry name" value="METHYLTRANSFERASE"/>
    <property type="match status" value="1"/>
</dbReference>
<reference evidence="5 6" key="1">
    <citation type="submission" date="2010-04" db="EMBL/GenBank/DDBJ databases">
        <authorList>
            <person name="Qin X."/>
            <person name="Bachman B."/>
            <person name="Battles P."/>
            <person name="Bell A."/>
            <person name="Bess C."/>
            <person name="Bickham C."/>
            <person name="Chaboub L."/>
            <person name="Chen D."/>
            <person name="Coyle M."/>
            <person name="Deiros D.R."/>
            <person name="Dinh H."/>
            <person name="Forbes L."/>
            <person name="Fowler G."/>
            <person name="Francisco L."/>
            <person name="Fu Q."/>
            <person name="Gubbala S."/>
            <person name="Hale W."/>
            <person name="Han Y."/>
            <person name="Hemphill L."/>
            <person name="Highlander S.K."/>
            <person name="Hirani K."/>
            <person name="Hogues M."/>
            <person name="Jackson L."/>
            <person name="Jakkamsetti A."/>
            <person name="Javaid M."/>
            <person name="Jiang H."/>
            <person name="Korchina V."/>
            <person name="Kovar C."/>
            <person name="Lara F."/>
            <person name="Lee S."/>
            <person name="Mata R."/>
            <person name="Mathew T."/>
            <person name="Moen C."/>
            <person name="Morales K."/>
            <person name="Munidasa M."/>
            <person name="Nazareth L."/>
            <person name="Ngo R."/>
            <person name="Nguyen L."/>
            <person name="Okwuonu G."/>
            <person name="Ongeri F."/>
            <person name="Patil S."/>
            <person name="Petrosino J."/>
            <person name="Pham C."/>
            <person name="Pham P."/>
            <person name="Pu L.-L."/>
            <person name="Puazo M."/>
            <person name="Raj R."/>
            <person name="Reid J."/>
            <person name="Rouhana J."/>
            <person name="Saada N."/>
            <person name="Shang Y."/>
            <person name="Simmons D."/>
            <person name="Thornton R."/>
            <person name="Warren J."/>
            <person name="Weissenberger G."/>
            <person name="Zhang J."/>
            <person name="Zhang L."/>
            <person name="Zhou C."/>
            <person name="Zhu D."/>
            <person name="Muzny D."/>
            <person name="Worley K."/>
            <person name="Gibbs R."/>
        </authorList>
    </citation>
    <scope>NUCLEOTIDE SEQUENCE [LARGE SCALE GENOMIC DNA]</scope>
    <source>
        <strain evidence="5 6">ATCC 49957</strain>
    </source>
</reference>
<dbReference type="SUPFAM" id="SSF53335">
    <property type="entry name" value="S-adenosyl-L-methionine-dependent methyltransferases"/>
    <property type="match status" value="1"/>
</dbReference>
<keyword evidence="2 5" id="KW-0808">Transferase</keyword>
<protein>
    <submittedName>
        <fullName evidence="5">Methyltransferase domain protein</fullName>
    </submittedName>
</protein>
<dbReference type="CDD" id="cd02440">
    <property type="entry name" value="AdoMet_MTases"/>
    <property type="match status" value="1"/>
</dbReference>
<evidence type="ECO:0000256" key="3">
    <source>
        <dbReference type="ARBA" id="ARBA00022691"/>
    </source>
</evidence>
<keyword evidence="1 5" id="KW-0489">Methyltransferase</keyword>
<dbReference type="GO" id="GO:0010420">
    <property type="term" value="F:polyprenyldihydroxybenzoate methyltransferase activity"/>
    <property type="evidence" value="ECO:0007669"/>
    <property type="project" value="TreeGrafter"/>
</dbReference>
<evidence type="ECO:0000256" key="2">
    <source>
        <dbReference type="ARBA" id="ARBA00022679"/>
    </source>
</evidence>
<dbReference type="PANTHER" id="PTHR43464:SF19">
    <property type="entry name" value="UBIQUINONE BIOSYNTHESIS O-METHYLTRANSFERASE, MITOCHONDRIAL"/>
    <property type="match status" value="1"/>
</dbReference>
<keyword evidence="3" id="KW-0949">S-adenosyl-L-methionine</keyword>
<dbReference type="GO" id="GO:0032259">
    <property type="term" value="P:methylation"/>
    <property type="evidence" value="ECO:0007669"/>
    <property type="project" value="UniProtKB-KW"/>
</dbReference>
<dbReference type="AlphaFoldDB" id="D5RKR5"/>
<organism evidence="5 6">
    <name type="scientific">Pseudoroseomonas cervicalis ATCC 49957</name>
    <dbReference type="NCBI Taxonomy" id="525371"/>
    <lineage>
        <taxon>Bacteria</taxon>
        <taxon>Pseudomonadati</taxon>
        <taxon>Pseudomonadota</taxon>
        <taxon>Alphaproteobacteria</taxon>
        <taxon>Acetobacterales</taxon>
        <taxon>Roseomonadaceae</taxon>
        <taxon>Roseomonas</taxon>
    </lineage>
</organism>
<evidence type="ECO:0000259" key="4">
    <source>
        <dbReference type="Pfam" id="PF08241"/>
    </source>
</evidence>
<evidence type="ECO:0000256" key="1">
    <source>
        <dbReference type="ARBA" id="ARBA00022603"/>
    </source>
</evidence>